<protein>
    <submittedName>
        <fullName evidence="1">Uncharacterized protein</fullName>
    </submittedName>
</protein>
<dbReference type="Proteomes" id="UP000216752">
    <property type="component" value="Chromosome"/>
</dbReference>
<keyword evidence="2" id="KW-1185">Reference proteome</keyword>
<organism evidence="1 2">
    <name type="scientific">Sporomusa silvacetica DSM 10669</name>
    <dbReference type="NCBI Taxonomy" id="1123289"/>
    <lineage>
        <taxon>Bacteria</taxon>
        <taxon>Bacillati</taxon>
        <taxon>Bacillota</taxon>
        <taxon>Negativicutes</taxon>
        <taxon>Selenomonadales</taxon>
        <taxon>Sporomusaceae</taxon>
        <taxon>Sporomusa</taxon>
    </lineage>
</organism>
<evidence type="ECO:0000313" key="2">
    <source>
        <dbReference type="Proteomes" id="UP000216752"/>
    </source>
</evidence>
<dbReference type="EMBL" id="CP155573">
    <property type="protein sequence ID" value="XFO69126.1"/>
    <property type="molecule type" value="Genomic_DNA"/>
</dbReference>
<reference evidence="1" key="1">
    <citation type="submission" date="2024-05" db="EMBL/GenBank/DDBJ databases">
        <title>Isolation and characterization of Sporomusa carbonis sp. nov., a carboxydotrophic hydrogenogen in the genus of Sporomusa isolated from a charcoal burning pile.</title>
        <authorList>
            <person name="Boeer T."/>
            <person name="Rosenbaum F."/>
            <person name="Eysell L."/>
            <person name="Mueller V."/>
            <person name="Daniel R."/>
            <person name="Poehlein A."/>
        </authorList>
    </citation>
    <scope>NUCLEOTIDE SEQUENCE [LARGE SCALE GENOMIC DNA]</scope>
    <source>
        <strain evidence="1">DSM 10669</strain>
    </source>
</reference>
<evidence type="ECO:0000313" key="1">
    <source>
        <dbReference type="EMBL" id="XFO69126.1"/>
    </source>
</evidence>
<dbReference type="RefSeq" id="WP_094604421.1">
    <property type="nucleotide sequence ID" value="NZ_CP155573.1"/>
</dbReference>
<accession>A0ABZ3ITT8</accession>
<gene>
    <name evidence="1" type="ORF">SPSIL_053560</name>
</gene>
<sequence>MANSTNSLWSSLLTVLKGVAISYVAAKATDSSTSWTTYRNQLVSVAATAVLTEAITSLAATTTETTSTTDTTTTTAQ</sequence>
<proteinExistence type="predicted"/>
<name>A0ABZ3ITT8_9FIRM</name>